<feature type="compositionally biased region" description="Polar residues" evidence="1">
    <location>
        <begin position="30"/>
        <end position="42"/>
    </location>
</feature>
<organism evidence="2">
    <name type="scientific">marine sediment metagenome</name>
    <dbReference type="NCBI Taxonomy" id="412755"/>
    <lineage>
        <taxon>unclassified sequences</taxon>
        <taxon>metagenomes</taxon>
        <taxon>ecological metagenomes</taxon>
    </lineage>
</organism>
<evidence type="ECO:0000256" key="1">
    <source>
        <dbReference type="SAM" id="MobiDB-lite"/>
    </source>
</evidence>
<reference evidence="2" key="1">
    <citation type="journal article" date="2015" name="Nature">
        <title>Complex archaea that bridge the gap between prokaryotes and eukaryotes.</title>
        <authorList>
            <person name="Spang A."/>
            <person name="Saw J.H."/>
            <person name="Jorgensen S.L."/>
            <person name="Zaremba-Niedzwiedzka K."/>
            <person name="Martijn J."/>
            <person name="Lind A.E."/>
            <person name="van Eijk R."/>
            <person name="Schleper C."/>
            <person name="Guy L."/>
            <person name="Ettema T.J."/>
        </authorList>
    </citation>
    <scope>NUCLEOTIDE SEQUENCE</scope>
</reference>
<evidence type="ECO:0000313" key="2">
    <source>
        <dbReference type="EMBL" id="KKN11744.1"/>
    </source>
</evidence>
<dbReference type="AlphaFoldDB" id="A0A0F9N181"/>
<proteinExistence type="predicted"/>
<dbReference type="EMBL" id="LAZR01004104">
    <property type="protein sequence ID" value="KKN11744.1"/>
    <property type="molecule type" value="Genomic_DNA"/>
</dbReference>
<protein>
    <submittedName>
        <fullName evidence="2">Uncharacterized protein</fullName>
    </submittedName>
</protein>
<accession>A0A0F9N181</accession>
<comment type="caution">
    <text evidence="2">The sequence shown here is derived from an EMBL/GenBank/DDBJ whole genome shotgun (WGS) entry which is preliminary data.</text>
</comment>
<gene>
    <name evidence="2" type="ORF">LCGC14_1023470</name>
</gene>
<sequence length="68" mass="7501">MVHKIGVKNQNKPSKNKGHHKEKTGIVGENQVSPESRHNPSNPHRGAEKACKWGGALQPLEYLGFSKC</sequence>
<name>A0A0F9N181_9ZZZZ</name>
<feature type="region of interest" description="Disordered" evidence="1">
    <location>
        <begin position="1"/>
        <end position="50"/>
    </location>
</feature>